<evidence type="ECO:0000313" key="2">
    <source>
        <dbReference type="EMBL" id="KKL59900.1"/>
    </source>
</evidence>
<reference evidence="2" key="1">
    <citation type="journal article" date="2015" name="Nature">
        <title>Complex archaea that bridge the gap between prokaryotes and eukaryotes.</title>
        <authorList>
            <person name="Spang A."/>
            <person name="Saw J.H."/>
            <person name="Jorgensen S.L."/>
            <person name="Zaremba-Niedzwiedzka K."/>
            <person name="Martijn J."/>
            <person name="Lind A.E."/>
            <person name="van Eijk R."/>
            <person name="Schleper C."/>
            <person name="Guy L."/>
            <person name="Ettema T.J."/>
        </authorList>
    </citation>
    <scope>NUCLEOTIDE SEQUENCE</scope>
</reference>
<feature type="transmembrane region" description="Helical" evidence="1">
    <location>
        <begin position="85"/>
        <end position="103"/>
    </location>
</feature>
<organism evidence="2">
    <name type="scientific">marine sediment metagenome</name>
    <dbReference type="NCBI Taxonomy" id="412755"/>
    <lineage>
        <taxon>unclassified sequences</taxon>
        <taxon>metagenomes</taxon>
        <taxon>ecological metagenomes</taxon>
    </lineage>
</organism>
<accession>A0A0F9FRD1</accession>
<evidence type="ECO:0008006" key="3">
    <source>
        <dbReference type="Google" id="ProtNLM"/>
    </source>
</evidence>
<name>A0A0F9FRD1_9ZZZZ</name>
<proteinExistence type="predicted"/>
<evidence type="ECO:0000256" key="1">
    <source>
        <dbReference type="SAM" id="Phobius"/>
    </source>
</evidence>
<dbReference type="EMBL" id="LAZR01029332">
    <property type="protein sequence ID" value="KKL59900.1"/>
    <property type="molecule type" value="Genomic_DNA"/>
</dbReference>
<dbReference type="AlphaFoldDB" id="A0A0F9FRD1"/>
<keyword evidence="1" id="KW-1133">Transmembrane helix</keyword>
<keyword evidence="1" id="KW-0472">Membrane</keyword>
<feature type="non-terminal residue" evidence="2">
    <location>
        <position position="1"/>
    </location>
</feature>
<protein>
    <recommendedName>
        <fullName evidence="3">Chemotaxis methyl-accepting receptor HlyB-like 4HB MCP domain-containing protein</fullName>
    </recommendedName>
</protein>
<sequence>LTTKESQLLIKLNDQFANLNKLEIKMMGASSANSENNMVSAVKSLDEIGTSLNGLAEIQLDQSGQLIELSKKSLGMNILLSKLEIGFMVVIGAAMLALIFYPVEKIRVIR</sequence>
<keyword evidence="1" id="KW-0812">Transmembrane</keyword>
<gene>
    <name evidence="2" type="ORF">LCGC14_2210710</name>
</gene>
<comment type="caution">
    <text evidence="2">The sequence shown here is derived from an EMBL/GenBank/DDBJ whole genome shotgun (WGS) entry which is preliminary data.</text>
</comment>